<keyword evidence="2 3" id="KW-0975">Bacterial flagellum</keyword>
<name>A0A1B1A2L9_9RHOB</name>
<evidence type="ECO:0000259" key="4">
    <source>
        <dbReference type="Pfam" id="PF00669"/>
    </source>
</evidence>
<comment type="function">
    <text evidence="3">Flagellin is the subunit protein which polymerizes to form the filaments of bacterial flagella.</text>
</comment>
<keyword evidence="6" id="KW-0966">Cell projection</keyword>
<feature type="domain" description="Flagellin N-terminal" evidence="4">
    <location>
        <begin position="4"/>
        <end position="136"/>
    </location>
</feature>
<keyword evidence="6" id="KW-0282">Flagellum</keyword>
<dbReference type="Pfam" id="PF00700">
    <property type="entry name" value="Flagellin_C"/>
    <property type="match status" value="1"/>
</dbReference>
<accession>A0A1B1A2L9</accession>
<dbReference type="PANTHER" id="PTHR42792">
    <property type="entry name" value="FLAGELLIN"/>
    <property type="match status" value="1"/>
</dbReference>
<dbReference type="GO" id="GO:0009288">
    <property type="term" value="C:bacterial-type flagellum"/>
    <property type="evidence" value="ECO:0007669"/>
    <property type="project" value="UniProtKB-SubCell"/>
</dbReference>
<evidence type="ECO:0000313" key="7">
    <source>
        <dbReference type="Proteomes" id="UP000013243"/>
    </source>
</evidence>
<evidence type="ECO:0000259" key="5">
    <source>
        <dbReference type="Pfam" id="PF00700"/>
    </source>
</evidence>
<protein>
    <recommendedName>
        <fullName evidence="3">Flagellin</fullName>
    </recommendedName>
</protein>
<dbReference type="Gene3D" id="1.20.1330.10">
    <property type="entry name" value="f41 fragment of flagellin, N-terminal domain"/>
    <property type="match status" value="1"/>
</dbReference>
<sequence>MSSILTNHGAQIALRTLKTINGNLTDVQNSISTGKRIGSAKDNAAVWSIAKTMESDISGFRSIKDGLAMGEATVAVASAGAEQIVEKLTEIKELIVSAQSENVDHATIQTDIASKVEQVEAIIAAAQFNGANLLSADVDGSGATSLGVLASLNRVGSGGTVTANEITVASVNFDNTLDLASSLTAITDSTSAATALTEIEDFLQVAITGAASLGSSAARIEDQSDFVGRLMDSMELGVSALTDTNMEEASARLAALKTQQELAIQSLTIANQAPRLLLELFRR</sequence>
<proteinExistence type="inferred from homology"/>
<dbReference type="AlphaFoldDB" id="A0A1B1A2L9"/>
<evidence type="ECO:0000313" key="6">
    <source>
        <dbReference type="EMBL" id="ANP40738.1"/>
    </source>
</evidence>
<gene>
    <name evidence="6" type="ORF">K529_008180</name>
</gene>
<dbReference type="PANTHER" id="PTHR42792:SF2">
    <property type="entry name" value="FLAGELLIN"/>
    <property type="match status" value="1"/>
</dbReference>
<comment type="subcellular location">
    <subcellularLocation>
        <location evidence="3">Secreted</location>
    </subcellularLocation>
    <subcellularLocation>
        <location evidence="3">Bacterial flagellum</location>
    </subcellularLocation>
</comment>
<dbReference type="Proteomes" id="UP000013243">
    <property type="component" value="Chromosome"/>
</dbReference>
<dbReference type="EMBL" id="CP015230">
    <property type="protein sequence ID" value="ANP40738.1"/>
    <property type="molecule type" value="Genomic_DNA"/>
</dbReference>
<dbReference type="InterPro" id="IPR001029">
    <property type="entry name" value="Flagellin_N"/>
</dbReference>
<dbReference type="InterPro" id="IPR001492">
    <property type="entry name" value="Flagellin"/>
</dbReference>
<evidence type="ECO:0000256" key="1">
    <source>
        <dbReference type="ARBA" id="ARBA00005709"/>
    </source>
</evidence>
<dbReference type="GO" id="GO:0005198">
    <property type="term" value="F:structural molecule activity"/>
    <property type="evidence" value="ECO:0007669"/>
    <property type="project" value="UniProtKB-UniRule"/>
</dbReference>
<keyword evidence="3" id="KW-0964">Secreted</keyword>
<dbReference type="KEGG" id="rmb:K529_008180"/>
<dbReference type="Pfam" id="PF00669">
    <property type="entry name" value="Flagellin_N"/>
    <property type="match status" value="1"/>
</dbReference>
<keyword evidence="6" id="KW-0969">Cilium</keyword>
<reference evidence="6 7" key="1">
    <citation type="journal article" date="2016" name="ISME J.">
        <title>Global occurrence and heterogeneity of the Roseobacter-clade species Ruegeria mobilis.</title>
        <authorList>
            <person name="Sonnenschein E."/>
            <person name="Gram L."/>
        </authorList>
    </citation>
    <scope>NUCLEOTIDE SEQUENCE [LARGE SCALE GENOMIC DNA]</scope>
    <source>
        <strain evidence="6 7">F1926</strain>
    </source>
</reference>
<comment type="similarity">
    <text evidence="1 3">Belongs to the bacterial flagellin family.</text>
</comment>
<organism evidence="6 7">
    <name type="scientific">Tritonibacter mobilis F1926</name>
    <dbReference type="NCBI Taxonomy" id="1265309"/>
    <lineage>
        <taxon>Bacteria</taxon>
        <taxon>Pseudomonadati</taxon>
        <taxon>Pseudomonadota</taxon>
        <taxon>Alphaproteobacteria</taxon>
        <taxon>Rhodobacterales</taxon>
        <taxon>Paracoccaceae</taxon>
        <taxon>Tritonibacter</taxon>
    </lineage>
</organism>
<dbReference type="RefSeq" id="WP_005608656.1">
    <property type="nucleotide sequence ID" value="NZ_CP015230.1"/>
</dbReference>
<dbReference type="GO" id="GO:0005576">
    <property type="term" value="C:extracellular region"/>
    <property type="evidence" value="ECO:0007669"/>
    <property type="project" value="UniProtKB-SubCell"/>
</dbReference>
<dbReference type="STRING" id="1265309.K529_008180"/>
<dbReference type="PRINTS" id="PR00207">
    <property type="entry name" value="FLAGELLIN"/>
</dbReference>
<evidence type="ECO:0000256" key="2">
    <source>
        <dbReference type="ARBA" id="ARBA00023143"/>
    </source>
</evidence>
<dbReference type="GeneID" id="28249802"/>
<dbReference type="SUPFAM" id="SSF64518">
    <property type="entry name" value="Phase 1 flagellin"/>
    <property type="match status" value="1"/>
</dbReference>
<feature type="domain" description="Flagellin C-terminal" evidence="5">
    <location>
        <begin position="206"/>
        <end position="281"/>
    </location>
</feature>
<dbReference type="InterPro" id="IPR046358">
    <property type="entry name" value="Flagellin_C"/>
</dbReference>
<evidence type="ECO:0000256" key="3">
    <source>
        <dbReference type="RuleBase" id="RU362073"/>
    </source>
</evidence>
<dbReference type="OrthoDB" id="8328560at2"/>